<feature type="chain" id="PRO_5043464774" description="Secreted protein" evidence="3">
    <location>
        <begin position="25"/>
        <end position="137"/>
    </location>
</feature>
<evidence type="ECO:0000256" key="3">
    <source>
        <dbReference type="SAM" id="SignalP"/>
    </source>
</evidence>
<keyword evidence="2" id="KW-1133">Transmembrane helix</keyword>
<organism evidence="4 5">
    <name type="scientific">Corynebacterium lipophilum</name>
    <dbReference type="NCBI Taxonomy" id="2804918"/>
    <lineage>
        <taxon>Bacteria</taxon>
        <taxon>Bacillati</taxon>
        <taxon>Actinomycetota</taxon>
        <taxon>Actinomycetes</taxon>
        <taxon>Mycobacteriales</taxon>
        <taxon>Corynebacteriaceae</taxon>
        <taxon>Corynebacterium</taxon>
    </lineage>
</organism>
<feature type="region of interest" description="Disordered" evidence="1">
    <location>
        <begin position="54"/>
        <end position="85"/>
    </location>
</feature>
<feature type="transmembrane region" description="Helical" evidence="2">
    <location>
        <begin position="107"/>
        <end position="127"/>
    </location>
</feature>
<feature type="compositionally biased region" description="Low complexity" evidence="1">
    <location>
        <begin position="61"/>
        <end position="70"/>
    </location>
</feature>
<evidence type="ECO:0000313" key="5">
    <source>
        <dbReference type="Proteomes" id="UP001205920"/>
    </source>
</evidence>
<keyword evidence="3" id="KW-0732">Signal</keyword>
<evidence type="ECO:0000256" key="1">
    <source>
        <dbReference type="SAM" id="MobiDB-lite"/>
    </source>
</evidence>
<evidence type="ECO:0000256" key="2">
    <source>
        <dbReference type="SAM" id="Phobius"/>
    </source>
</evidence>
<gene>
    <name evidence="4" type="ORF">JMN37_08980</name>
</gene>
<evidence type="ECO:0000313" key="4">
    <source>
        <dbReference type="EMBL" id="MCO6395098.1"/>
    </source>
</evidence>
<dbReference type="AlphaFoldDB" id="A0AAW5HX60"/>
<feature type="signal peptide" evidence="3">
    <location>
        <begin position="1"/>
        <end position="24"/>
    </location>
</feature>
<accession>A0AAW5HX60</accession>
<comment type="caution">
    <text evidence="4">The sequence shown here is derived from an EMBL/GenBank/DDBJ whole genome shotgun (WGS) entry which is preliminary data.</text>
</comment>
<keyword evidence="2" id="KW-0812">Transmembrane</keyword>
<dbReference type="Proteomes" id="UP001205920">
    <property type="component" value="Unassembled WGS sequence"/>
</dbReference>
<proteinExistence type="predicted"/>
<evidence type="ECO:0008006" key="6">
    <source>
        <dbReference type="Google" id="ProtNLM"/>
    </source>
</evidence>
<keyword evidence="5" id="KW-1185">Reference proteome</keyword>
<dbReference type="EMBL" id="JAEUWV010000015">
    <property type="protein sequence ID" value="MCO6395098.1"/>
    <property type="molecule type" value="Genomic_DNA"/>
</dbReference>
<name>A0AAW5HX60_9CORY</name>
<sequence>MKRFATAAIAATTALSLAVVPAQAGEDTRQGSTAGLTDESMIQYIVDSWGKELKNPGSGVSAPHKASSESSSKRKENSPKSDFGPFWKFAYKNDAVNNYKLGTTADIIIGTSIAAAVLAVLGGLGAAQLQGLIQLPF</sequence>
<protein>
    <recommendedName>
        <fullName evidence="6">Secreted protein</fullName>
    </recommendedName>
</protein>
<dbReference type="RefSeq" id="WP_071573855.1">
    <property type="nucleotide sequence ID" value="NZ_JAEUWV010000015.1"/>
</dbReference>
<keyword evidence="2" id="KW-0472">Membrane</keyword>
<reference evidence="4 5" key="1">
    <citation type="submission" date="2021-01" db="EMBL/GenBank/DDBJ databases">
        <title>Identification and Characterization of Corynebacterium sp.</title>
        <authorList>
            <person name="Luo Q."/>
            <person name="Qu P."/>
            <person name="Chen Q."/>
        </authorList>
    </citation>
    <scope>NUCLEOTIDE SEQUENCE [LARGE SCALE GENOMIC DNA]</scope>
    <source>
        <strain evidence="4 5">MC-18</strain>
    </source>
</reference>